<feature type="transmembrane region" description="Helical" evidence="7">
    <location>
        <begin position="538"/>
        <end position="564"/>
    </location>
</feature>
<feature type="compositionally biased region" description="Polar residues" evidence="8">
    <location>
        <begin position="312"/>
        <end position="322"/>
    </location>
</feature>
<dbReference type="PANTHER" id="PTHR11101">
    <property type="entry name" value="PHOSPHATE TRANSPORTER"/>
    <property type="match status" value="1"/>
</dbReference>
<evidence type="ECO:0000313" key="10">
    <source>
        <dbReference type="Proteomes" id="UP000305067"/>
    </source>
</evidence>
<keyword evidence="5 7" id="KW-1133">Transmembrane helix</keyword>
<feature type="transmembrane region" description="Helical" evidence="7">
    <location>
        <begin position="452"/>
        <end position="474"/>
    </location>
</feature>
<dbReference type="InterPro" id="IPR001204">
    <property type="entry name" value="Phos_transporter"/>
</dbReference>
<protein>
    <recommendedName>
        <fullName evidence="7">Phosphate transporter</fullName>
    </recommendedName>
</protein>
<feature type="transmembrane region" description="Helical" evidence="7">
    <location>
        <begin position="494"/>
        <end position="526"/>
    </location>
</feature>
<evidence type="ECO:0000313" key="9">
    <source>
        <dbReference type="EMBL" id="TFK96871.1"/>
    </source>
</evidence>
<sequence length="569" mass="60384">MPLHQWDYLFAFGTIFAALDAYNIGANDVANSFATSVASKSLTLKQACVAAGICEFLGAVLVGARVSGTIKNGIIDLAAFQDNAGVQLLGFTCAIMASGTWLMIATYNSWTVSTTYSIVASLIGVGVATGGGDAVQWGWNGGKGVATIFAGFLIAPSIAGCFGAAVYLISKYAVLVRKDSLRAGLYTIPFYFLAVGSILTMSIVYKGAPSLNIDEFTPGVTAGIILGTGGAVGLLASLFWLPFVYAKVVRDDYTLQWYHVFLGPLLWKRAPPADAGNREAVLTNTGEPTGTAAEDVEKGQITEEARSDEKASSMSTEATSPAQPHPAPLQEVDSHDIHGAWIMPKNLWIIVRYKALPWLKKILLHGSSVDIHALQAKEGSADAERIKAIHQRAKVYDNKTEHLFSFLQVMTACTASFAHGSNDVSNAIGPYSAIYEVWSTAQPVGPNTPIPVWMLAFGGAMIVIGLATYGYNIMRILGNRLTLMSPSRGFSMELGSSITVLLASQFGIPVSSTMCITGATIGVAMCNGDIHSFNWRGLAWILLGWVLTVPIASISAGCLMGIMLNAPSL</sequence>
<dbReference type="STRING" id="1884261.A0A5C3Q4X3"/>
<gene>
    <name evidence="9" type="ORF">BDV98DRAFT_614220</name>
</gene>
<dbReference type="GO" id="GO:0035435">
    <property type="term" value="P:phosphate ion transmembrane transport"/>
    <property type="evidence" value="ECO:0007669"/>
    <property type="project" value="TreeGrafter"/>
</dbReference>
<keyword evidence="10" id="KW-1185">Reference proteome</keyword>
<dbReference type="AlphaFoldDB" id="A0A5C3Q4X3"/>
<keyword evidence="6 7" id="KW-0472">Membrane</keyword>
<keyword evidence="4 7" id="KW-0812">Transmembrane</keyword>
<evidence type="ECO:0000256" key="2">
    <source>
        <dbReference type="ARBA" id="ARBA00022448"/>
    </source>
</evidence>
<dbReference type="EMBL" id="ML178853">
    <property type="protein sequence ID" value="TFK96871.1"/>
    <property type="molecule type" value="Genomic_DNA"/>
</dbReference>
<feature type="transmembrane region" description="Helical" evidence="7">
    <location>
        <begin position="84"/>
        <end position="104"/>
    </location>
</feature>
<evidence type="ECO:0000256" key="3">
    <source>
        <dbReference type="ARBA" id="ARBA00022592"/>
    </source>
</evidence>
<feature type="transmembrane region" description="Helical" evidence="7">
    <location>
        <begin position="47"/>
        <end position="64"/>
    </location>
</feature>
<reference evidence="9 10" key="1">
    <citation type="journal article" date="2019" name="Nat. Ecol. Evol.">
        <title>Megaphylogeny resolves global patterns of mushroom evolution.</title>
        <authorList>
            <person name="Varga T."/>
            <person name="Krizsan K."/>
            <person name="Foldi C."/>
            <person name="Dima B."/>
            <person name="Sanchez-Garcia M."/>
            <person name="Sanchez-Ramirez S."/>
            <person name="Szollosi G.J."/>
            <person name="Szarkandi J.G."/>
            <person name="Papp V."/>
            <person name="Albert L."/>
            <person name="Andreopoulos W."/>
            <person name="Angelini C."/>
            <person name="Antonin V."/>
            <person name="Barry K.W."/>
            <person name="Bougher N.L."/>
            <person name="Buchanan P."/>
            <person name="Buyck B."/>
            <person name="Bense V."/>
            <person name="Catcheside P."/>
            <person name="Chovatia M."/>
            <person name="Cooper J."/>
            <person name="Damon W."/>
            <person name="Desjardin D."/>
            <person name="Finy P."/>
            <person name="Geml J."/>
            <person name="Haridas S."/>
            <person name="Hughes K."/>
            <person name="Justo A."/>
            <person name="Karasinski D."/>
            <person name="Kautmanova I."/>
            <person name="Kiss B."/>
            <person name="Kocsube S."/>
            <person name="Kotiranta H."/>
            <person name="LaButti K.M."/>
            <person name="Lechner B.E."/>
            <person name="Liimatainen K."/>
            <person name="Lipzen A."/>
            <person name="Lukacs Z."/>
            <person name="Mihaltcheva S."/>
            <person name="Morgado L.N."/>
            <person name="Niskanen T."/>
            <person name="Noordeloos M.E."/>
            <person name="Ohm R.A."/>
            <person name="Ortiz-Santana B."/>
            <person name="Ovrebo C."/>
            <person name="Racz N."/>
            <person name="Riley R."/>
            <person name="Savchenko A."/>
            <person name="Shiryaev A."/>
            <person name="Soop K."/>
            <person name="Spirin V."/>
            <person name="Szebenyi C."/>
            <person name="Tomsovsky M."/>
            <person name="Tulloss R.E."/>
            <person name="Uehling J."/>
            <person name="Grigoriev I.V."/>
            <person name="Vagvolgyi C."/>
            <person name="Papp T."/>
            <person name="Martin F.M."/>
            <person name="Miettinen O."/>
            <person name="Hibbett D.S."/>
            <person name="Nagy L.G."/>
        </authorList>
    </citation>
    <scope>NUCLEOTIDE SEQUENCE [LARGE SCALE GENOMIC DNA]</scope>
    <source>
        <strain evidence="9 10">CBS 309.79</strain>
    </source>
</reference>
<evidence type="ECO:0000256" key="7">
    <source>
        <dbReference type="RuleBase" id="RU363058"/>
    </source>
</evidence>
<dbReference type="GO" id="GO:0005315">
    <property type="term" value="F:phosphate transmembrane transporter activity"/>
    <property type="evidence" value="ECO:0007669"/>
    <property type="project" value="InterPro"/>
</dbReference>
<evidence type="ECO:0000256" key="5">
    <source>
        <dbReference type="ARBA" id="ARBA00022989"/>
    </source>
</evidence>
<dbReference type="OrthoDB" id="260807at2759"/>
<name>A0A5C3Q4X3_9AGAR</name>
<dbReference type="Proteomes" id="UP000305067">
    <property type="component" value="Unassembled WGS sequence"/>
</dbReference>
<dbReference type="GO" id="GO:0016020">
    <property type="term" value="C:membrane"/>
    <property type="evidence" value="ECO:0007669"/>
    <property type="project" value="UniProtKB-SubCell"/>
</dbReference>
<keyword evidence="3 7" id="KW-0592">Phosphate transport</keyword>
<feature type="transmembrane region" description="Helical" evidence="7">
    <location>
        <begin position="116"/>
        <end position="139"/>
    </location>
</feature>
<feature type="transmembrane region" description="Helical" evidence="7">
    <location>
        <begin position="6"/>
        <end position="26"/>
    </location>
</feature>
<feature type="transmembrane region" description="Helical" evidence="7">
    <location>
        <begin position="220"/>
        <end position="241"/>
    </location>
</feature>
<feature type="transmembrane region" description="Helical" evidence="7">
    <location>
        <begin position="145"/>
        <end position="169"/>
    </location>
</feature>
<evidence type="ECO:0000256" key="4">
    <source>
        <dbReference type="ARBA" id="ARBA00022692"/>
    </source>
</evidence>
<accession>A0A5C3Q4X3</accession>
<feature type="compositionally biased region" description="Basic and acidic residues" evidence="8">
    <location>
        <begin position="295"/>
        <end position="311"/>
    </location>
</feature>
<keyword evidence="2 7" id="KW-0813">Transport</keyword>
<comment type="subcellular location">
    <subcellularLocation>
        <location evidence="1 7">Membrane</location>
        <topology evidence="1 7">Multi-pass membrane protein</topology>
    </subcellularLocation>
</comment>
<organism evidence="9 10">
    <name type="scientific">Pterulicium gracile</name>
    <dbReference type="NCBI Taxonomy" id="1884261"/>
    <lineage>
        <taxon>Eukaryota</taxon>
        <taxon>Fungi</taxon>
        <taxon>Dikarya</taxon>
        <taxon>Basidiomycota</taxon>
        <taxon>Agaricomycotina</taxon>
        <taxon>Agaricomycetes</taxon>
        <taxon>Agaricomycetidae</taxon>
        <taxon>Agaricales</taxon>
        <taxon>Pleurotineae</taxon>
        <taxon>Pterulaceae</taxon>
        <taxon>Pterulicium</taxon>
    </lineage>
</organism>
<dbReference type="PANTHER" id="PTHR11101:SF80">
    <property type="entry name" value="PHOSPHATE TRANSPORTER"/>
    <property type="match status" value="1"/>
</dbReference>
<comment type="function">
    <text evidence="7">Sodium-phosphate symporter.</text>
</comment>
<feature type="transmembrane region" description="Helical" evidence="7">
    <location>
        <begin position="190"/>
        <end position="208"/>
    </location>
</feature>
<comment type="similarity">
    <text evidence="7">Belongs to the inorganic phosphate transporter (PiT) (TC 2.A.20) family.</text>
</comment>
<proteinExistence type="inferred from homology"/>
<evidence type="ECO:0000256" key="1">
    <source>
        <dbReference type="ARBA" id="ARBA00004141"/>
    </source>
</evidence>
<feature type="region of interest" description="Disordered" evidence="8">
    <location>
        <begin position="281"/>
        <end position="330"/>
    </location>
</feature>
<evidence type="ECO:0000256" key="6">
    <source>
        <dbReference type="ARBA" id="ARBA00023136"/>
    </source>
</evidence>
<evidence type="ECO:0000256" key="8">
    <source>
        <dbReference type="SAM" id="MobiDB-lite"/>
    </source>
</evidence>
<dbReference type="Pfam" id="PF01384">
    <property type="entry name" value="PHO4"/>
    <property type="match status" value="1"/>
</dbReference>